<comment type="caution">
    <text evidence="4">The sequence shown here is derived from an EMBL/GenBank/DDBJ whole genome shotgun (WGS) entry which is preliminary data.</text>
</comment>
<evidence type="ECO:0000256" key="2">
    <source>
        <dbReference type="ARBA" id="ARBA00023242"/>
    </source>
</evidence>
<dbReference type="InterPro" id="IPR022702">
    <property type="entry name" value="Cytosine_MeTrfase1_RFD"/>
</dbReference>
<evidence type="ECO:0000256" key="1">
    <source>
        <dbReference type="ARBA" id="ARBA00004123"/>
    </source>
</evidence>
<name>A0A834YL96_TETSI</name>
<dbReference type="Pfam" id="PF12047">
    <property type="entry name" value="DNMT1-RFD"/>
    <property type="match status" value="1"/>
</dbReference>
<comment type="subcellular location">
    <subcellularLocation>
        <location evidence="1">Nucleus</location>
    </subcellularLocation>
</comment>
<dbReference type="GO" id="GO:0003886">
    <property type="term" value="F:DNA (cytosine-5-)-methyltransferase activity"/>
    <property type="evidence" value="ECO:0007669"/>
    <property type="project" value="TreeGrafter"/>
</dbReference>
<dbReference type="GO" id="GO:0003677">
    <property type="term" value="F:DNA binding"/>
    <property type="evidence" value="ECO:0007669"/>
    <property type="project" value="TreeGrafter"/>
</dbReference>
<dbReference type="PANTHER" id="PTHR10629:SF52">
    <property type="entry name" value="DNA (CYTOSINE-5)-METHYLTRANSFERASE 1"/>
    <property type="match status" value="1"/>
</dbReference>
<organism evidence="4 5">
    <name type="scientific">Tetracentron sinense</name>
    <name type="common">Spur-leaf</name>
    <dbReference type="NCBI Taxonomy" id="13715"/>
    <lineage>
        <taxon>Eukaryota</taxon>
        <taxon>Viridiplantae</taxon>
        <taxon>Streptophyta</taxon>
        <taxon>Embryophyta</taxon>
        <taxon>Tracheophyta</taxon>
        <taxon>Spermatophyta</taxon>
        <taxon>Magnoliopsida</taxon>
        <taxon>Trochodendrales</taxon>
        <taxon>Trochodendraceae</taxon>
        <taxon>Tetracentron</taxon>
    </lineage>
</organism>
<evidence type="ECO:0000313" key="5">
    <source>
        <dbReference type="Proteomes" id="UP000655225"/>
    </source>
</evidence>
<proteinExistence type="predicted"/>
<reference evidence="4 5" key="1">
    <citation type="submission" date="2020-04" db="EMBL/GenBank/DDBJ databases">
        <title>Plant Genome Project.</title>
        <authorList>
            <person name="Zhang R.-G."/>
        </authorList>
    </citation>
    <scope>NUCLEOTIDE SEQUENCE [LARGE SCALE GENOMIC DNA]</scope>
    <source>
        <strain evidence="4">YNK0</strain>
        <tissue evidence="4">Leaf</tissue>
    </source>
</reference>
<dbReference type="InterPro" id="IPR043151">
    <property type="entry name" value="BAH_sf"/>
</dbReference>
<dbReference type="EMBL" id="JABCRI010000019">
    <property type="protein sequence ID" value="KAF8388710.1"/>
    <property type="molecule type" value="Genomic_DNA"/>
</dbReference>
<keyword evidence="5" id="KW-1185">Reference proteome</keyword>
<accession>A0A834YL96</accession>
<dbReference type="Gene3D" id="2.30.30.490">
    <property type="match status" value="2"/>
</dbReference>
<dbReference type="OrthoDB" id="1736440at2759"/>
<evidence type="ECO:0000259" key="3">
    <source>
        <dbReference type="Pfam" id="PF12047"/>
    </source>
</evidence>
<dbReference type="AlphaFoldDB" id="A0A834YL96"/>
<keyword evidence="2" id="KW-0539">Nucleus</keyword>
<dbReference type="GO" id="GO:0005634">
    <property type="term" value="C:nucleus"/>
    <property type="evidence" value="ECO:0007669"/>
    <property type="project" value="UniProtKB-SubCell"/>
</dbReference>
<protein>
    <recommendedName>
        <fullName evidence="3">RFTS domain-containing protein</fullName>
    </recommendedName>
</protein>
<dbReference type="PANTHER" id="PTHR10629">
    <property type="entry name" value="CYTOSINE-SPECIFIC METHYLTRANSFERASE"/>
    <property type="match status" value="1"/>
</dbReference>
<feature type="domain" description="RFTS" evidence="3">
    <location>
        <begin position="50"/>
        <end position="181"/>
    </location>
</feature>
<dbReference type="InterPro" id="IPR050390">
    <property type="entry name" value="C5-Methyltransferase"/>
</dbReference>
<gene>
    <name evidence="4" type="ORF">HHK36_025390</name>
</gene>
<sequence length="505" mass="58393">MNTEKTIKFDSKQMEYQMEQDMFASSEEPDRLIDEEILAVHLTSEQDYPRPKRRLTDFIFHNATKTLHPLEIYESINMFISGLIMSMSGSSDKDKGKGFRCEGFGKIKSWAILGYEEGVSVIWVSTGIADHVCDKPANNYFDSYDVFFRKAHASVEVFKKLSESCGGNPNMSLDKLLSEVVYSMNLSVNLASHQNNMFNDVIKRVSNFEKDSLDYIFSSLTAVERNVIVVEAYDIIEVSDIYYVEYMFETSYGQKMVHGRQMLRGSQTGNAGNEKELFLTNECIDFELGKVKHREDVGVHPIISQMFRFFIMEGEERRIVREWPLERYIEFCQSIGKYYCKSLYFLDRSSFFRISYDTMGLRNGVCHSCKIKETQKEKGIFKVDSSKLSFMYSGTKFSIHDFIYESPHHFPVDSEDNKTFKSGINVGLRAYVVYYSKRIYNVTVVTIEGKCHVRKMNDCPSLIRSAIFEHVFFCRHSFNPAKGVVNQLPTHIRLGSQHKGQLMVD</sequence>
<dbReference type="Proteomes" id="UP000655225">
    <property type="component" value="Unassembled WGS sequence"/>
</dbReference>
<dbReference type="GO" id="GO:0044027">
    <property type="term" value="P:negative regulation of gene expression via chromosomal CpG island methylation"/>
    <property type="evidence" value="ECO:0007669"/>
    <property type="project" value="TreeGrafter"/>
</dbReference>
<evidence type="ECO:0000313" key="4">
    <source>
        <dbReference type="EMBL" id="KAF8388710.1"/>
    </source>
</evidence>